<proteinExistence type="predicted"/>
<organism evidence="2 3">
    <name type="scientific">Candidatus Limisoma faecipullorum</name>
    <dbReference type="NCBI Taxonomy" id="2840854"/>
    <lineage>
        <taxon>Bacteria</taxon>
        <taxon>Pseudomonadati</taxon>
        <taxon>Bacteroidota</taxon>
        <taxon>Bacteroidia</taxon>
        <taxon>Bacteroidales</taxon>
        <taxon>Candidatus Limisoma</taxon>
    </lineage>
</organism>
<sequence length="730" mass="81848">MRIAIALLAASLFITAHSQTVSENRLPVADASVASLKLKNIAGPEDLEYETLSAKEYAGKVLETIRLKDGRVMNVLKSGQVSRDEVKDVLFLNMQKAQPDANVTFFESFEGWDEKDYDWVPDGWADVSAAGNVPQLEYGVNETWYCSKSLFNPAPDGKYIMWLNMSYEHDVEIDGETVHIPKVYQDEWLMTPVITPTSTSRLVFDLHYCPNYIINEDPLEGENPFQANFQVLVTEDDGENWDIVWDAYDTVIAMSEDEFNDGSMVISAKWYNYSVDVSKYAGKNVKFAFRYYGNGDSMGLDAVTLRDPQPAAYYDIPEGVLNWTYGENLAYFSQGIHLLAPAYTPLEWRNESNDEAYTFSWEFADGEGGTIVKEDRNPSVSYPETVTQLPVLTGFSNVGDFASEYSMDNSGYGEIYYGGTTSYGGVKMSAGNYVPQNGLAVGPLGNDKYFFGVGADEMLSGWHLKGVSNLYEKPAHPYLIDRVWVLCVDPVPADSDASVELTVYEMENGRPGDVIATSVCKYSDFVLRQDDQVNQLQLFSVPFEFEKQLVIDSEIMLTVRGFNDGEFETIGFCYQYNDHDFGKNFVYLNVVPAGSASSPETIYPLTRVLENKTSMYFNLDVTMPYVHAESDALEFGWDGGTRTVVLDSYFPMEELSFNNLPSWIKRSEPYVEGDKVKVDLIVEALPEGRTIRTAQLNISAPACSESVTVRQTVDASVDGIDKDDDVLFRR</sequence>
<reference evidence="2" key="1">
    <citation type="submission" date="2020-10" db="EMBL/GenBank/DDBJ databases">
        <authorList>
            <person name="Gilroy R."/>
        </authorList>
    </citation>
    <scope>NUCLEOTIDE SEQUENCE</scope>
    <source>
        <strain evidence="2">6919</strain>
    </source>
</reference>
<evidence type="ECO:0000256" key="1">
    <source>
        <dbReference type="SAM" id="SignalP"/>
    </source>
</evidence>
<reference evidence="2" key="2">
    <citation type="journal article" date="2021" name="PeerJ">
        <title>Extensive microbial diversity within the chicken gut microbiome revealed by metagenomics and culture.</title>
        <authorList>
            <person name="Gilroy R."/>
            <person name="Ravi A."/>
            <person name="Getino M."/>
            <person name="Pursley I."/>
            <person name="Horton D.L."/>
            <person name="Alikhan N.F."/>
            <person name="Baker D."/>
            <person name="Gharbi K."/>
            <person name="Hall N."/>
            <person name="Watson M."/>
            <person name="Adriaenssens E.M."/>
            <person name="Foster-Nyarko E."/>
            <person name="Jarju S."/>
            <person name="Secka A."/>
            <person name="Antonio M."/>
            <person name="Oren A."/>
            <person name="Chaudhuri R.R."/>
            <person name="La Ragione R."/>
            <person name="Hildebrand F."/>
            <person name="Pallen M.J."/>
        </authorList>
    </citation>
    <scope>NUCLEOTIDE SEQUENCE</scope>
    <source>
        <strain evidence="2">6919</strain>
    </source>
</reference>
<dbReference type="NCBIfam" id="NF038128">
    <property type="entry name" value="choice_anch_J"/>
    <property type="match status" value="1"/>
</dbReference>
<feature type="signal peptide" evidence="1">
    <location>
        <begin position="1"/>
        <end position="18"/>
    </location>
</feature>
<keyword evidence="1" id="KW-0732">Signal</keyword>
<evidence type="ECO:0000313" key="3">
    <source>
        <dbReference type="Proteomes" id="UP000823598"/>
    </source>
</evidence>
<evidence type="ECO:0000313" key="2">
    <source>
        <dbReference type="EMBL" id="MBO8476415.1"/>
    </source>
</evidence>
<gene>
    <name evidence="2" type="ORF">IAB88_05425</name>
</gene>
<dbReference type="EMBL" id="JADIMC010000063">
    <property type="protein sequence ID" value="MBO8476415.1"/>
    <property type="molecule type" value="Genomic_DNA"/>
</dbReference>
<name>A0A9D9IQ80_9BACT</name>
<dbReference type="AlphaFoldDB" id="A0A9D9IQ80"/>
<protein>
    <submittedName>
        <fullName evidence="2">Choice-of-anchor J domain-containing protein</fullName>
    </submittedName>
</protein>
<accession>A0A9D9IQ80</accession>
<feature type="chain" id="PRO_5039346758" evidence="1">
    <location>
        <begin position="19"/>
        <end position="730"/>
    </location>
</feature>
<dbReference type="Proteomes" id="UP000823598">
    <property type="component" value="Unassembled WGS sequence"/>
</dbReference>
<comment type="caution">
    <text evidence="2">The sequence shown here is derived from an EMBL/GenBank/DDBJ whole genome shotgun (WGS) entry which is preliminary data.</text>
</comment>
<dbReference type="Gene3D" id="2.60.120.200">
    <property type="match status" value="1"/>
</dbReference>